<evidence type="ECO:0000256" key="1">
    <source>
        <dbReference type="SAM" id="SignalP"/>
    </source>
</evidence>
<protein>
    <submittedName>
        <fullName evidence="2">Uncharacterized protein</fullName>
    </submittedName>
</protein>
<name>A0A518D5Y4_9BACT</name>
<dbReference type="OrthoDB" id="269147at2"/>
<gene>
    <name evidence="2" type="ORF">Pla175_02370</name>
</gene>
<feature type="chain" id="PRO_5021843682" evidence="1">
    <location>
        <begin position="24"/>
        <end position="287"/>
    </location>
</feature>
<keyword evidence="1" id="KW-0732">Signal</keyword>
<organism evidence="2 3">
    <name type="scientific">Pirellulimonas nuda</name>
    <dbReference type="NCBI Taxonomy" id="2528009"/>
    <lineage>
        <taxon>Bacteria</taxon>
        <taxon>Pseudomonadati</taxon>
        <taxon>Planctomycetota</taxon>
        <taxon>Planctomycetia</taxon>
        <taxon>Pirellulales</taxon>
        <taxon>Lacipirellulaceae</taxon>
        <taxon>Pirellulimonas</taxon>
    </lineage>
</organism>
<sequence precursor="true">MPRYSLLLTCVAIGLTLAADRLAAAAGGLDLQPAPIDRVPAGLDFTEAPPAGWTHLPIVATLSISSGDTGAASGLVSKYAQMFGTVVMASVDRNQAGAHRLGRVAIGVMIPWRGAYRTVDAKSQEIGFVGRQAMPSIIKKLDAITRVARYDSAVVFDVPALMADDGRHVERVVRHFVWCSPKTGDLATAVWLIDASDPARRRLVEDSFVWMPSGYIDRRRLHVDGREFTLGIPGERAFAVESLPAADRAKFSPKMAEVAALAEFDKQTLFQLASELAKSIQAASPSE</sequence>
<dbReference type="Proteomes" id="UP000317429">
    <property type="component" value="Chromosome"/>
</dbReference>
<accession>A0A518D5Y4</accession>
<dbReference type="AlphaFoldDB" id="A0A518D5Y4"/>
<feature type="signal peptide" evidence="1">
    <location>
        <begin position="1"/>
        <end position="23"/>
    </location>
</feature>
<evidence type="ECO:0000313" key="3">
    <source>
        <dbReference type="Proteomes" id="UP000317429"/>
    </source>
</evidence>
<reference evidence="2 3" key="1">
    <citation type="submission" date="2019-02" db="EMBL/GenBank/DDBJ databases">
        <title>Deep-cultivation of Planctomycetes and their phenomic and genomic characterization uncovers novel biology.</title>
        <authorList>
            <person name="Wiegand S."/>
            <person name="Jogler M."/>
            <person name="Boedeker C."/>
            <person name="Pinto D."/>
            <person name="Vollmers J."/>
            <person name="Rivas-Marin E."/>
            <person name="Kohn T."/>
            <person name="Peeters S.H."/>
            <person name="Heuer A."/>
            <person name="Rast P."/>
            <person name="Oberbeckmann S."/>
            <person name="Bunk B."/>
            <person name="Jeske O."/>
            <person name="Meyerdierks A."/>
            <person name="Storesund J.E."/>
            <person name="Kallscheuer N."/>
            <person name="Luecker S."/>
            <person name="Lage O.M."/>
            <person name="Pohl T."/>
            <person name="Merkel B.J."/>
            <person name="Hornburger P."/>
            <person name="Mueller R.-W."/>
            <person name="Bruemmer F."/>
            <person name="Labrenz M."/>
            <person name="Spormann A.M."/>
            <person name="Op den Camp H."/>
            <person name="Overmann J."/>
            <person name="Amann R."/>
            <person name="Jetten M.S.M."/>
            <person name="Mascher T."/>
            <person name="Medema M.H."/>
            <person name="Devos D.P."/>
            <person name="Kaster A.-K."/>
            <person name="Ovreas L."/>
            <person name="Rohde M."/>
            <person name="Galperin M.Y."/>
            <person name="Jogler C."/>
        </authorList>
    </citation>
    <scope>NUCLEOTIDE SEQUENCE [LARGE SCALE GENOMIC DNA]</scope>
    <source>
        <strain evidence="2 3">Pla175</strain>
    </source>
</reference>
<dbReference type="RefSeq" id="WP_145280508.1">
    <property type="nucleotide sequence ID" value="NZ_CP036291.1"/>
</dbReference>
<keyword evidence="3" id="KW-1185">Reference proteome</keyword>
<proteinExistence type="predicted"/>
<dbReference type="EMBL" id="CP036291">
    <property type="protein sequence ID" value="QDU86883.1"/>
    <property type="molecule type" value="Genomic_DNA"/>
</dbReference>
<dbReference type="KEGG" id="pnd:Pla175_02370"/>
<evidence type="ECO:0000313" key="2">
    <source>
        <dbReference type="EMBL" id="QDU86883.1"/>
    </source>
</evidence>